<evidence type="ECO:0000313" key="4">
    <source>
        <dbReference type="EMBL" id="KZO92215.1"/>
    </source>
</evidence>
<dbReference type="Pfam" id="PF01648">
    <property type="entry name" value="ACPS"/>
    <property type="match status" value="1"/>
</dbReference>
<protein>
    <recommendedName>
        <fullName evidence="1">holo-[acyl-carrier-protein] synthase</fullName>
        <ecNumber evidence="1">2.7.8.7</ecNumber>
    </recommendedName>
</protein>
<dbReference type="PANTHER" id="PTHR12215:SF10">
    <property type="entry name" value="L-AMINOADIPATE-SEMIALDEHYDE DEHYDROGENASE-PHOSPHOPANTETHEINYL TRANSFERASE"/>
    <property type="match status" value="1"/>
</dbReference>
<name>A0A167I1N0_CALVF</name>
<dbReference type="GO" id="GO:0005829">
    <property type="term" value="C:cytosol"/>
    <property type="evidence" value="ECO:0007669"/>
    <property type="project" value="TreeGrafter"/>
</dbReference>
<keyword evidence="2" id="KW-0808">Transferase</keyword>
<sequence>MLREQGAHGELKFEKTVRGKPYLAHPIIDPPILFNISHDNSLITLGYSRPPGNGSHCIGVDCMKLAIRSDETPRMFVEVINDQLTIGERASLQRPMPDQQLIERAFIIWTIKEAFIKAIGEGMAFDLQQIDCRLDQGEVWIHGAPSPEWEFRLWAVEIVEAGKNARYAVVSCEWVGQGGSVIFEDGGSERLQVMMGRDLLSRIGLASLESEPDLQVTLGRLKWML</sequence>
<proteinExistence type="predicted"/>
<dbReference type="STRING" id="1330018.A0A167I1N0"/>
<accession>A0A167I1N0</accession>
<dbReference type="GO" id="GO:0019878">
    <property type="term" value="P:lysine biosynthetic process via aminoadipic acid"/>
    <property type="evidence" value="ECO:0007669"/>
    <property type="project" value="TreeGrafter"/>
</dbReference>
<dbReference type="OrthoDB" id="26719at2759"/>
<evidence type="ECO:0000256" key="2">
    <source>
        <dbReference type="ARBA" id="ARBA00022679"/>
    </source>
</evidence>
<evidence type="ECO:0000256" key="1">
    <source>
        <dbReference type="ARBA" id="ARBA00013172"/>
    </source>
</evidence>
<dbReference type="GO" id="GO:0008897">
    <property type="term" value="F:holo-[acyl-carrier-protein] synthase activity"/>
    <property type="evidence" value="ECO:0007669"/>
    <property type="project" value="UniProtKB-EC"/>
</dbReference>
<dbReference type="Gene3D" id="3.90.470.20">
    <property type="entry name" value="4'-phosphopantetheinyl transferase domain"/>
    <property type="match status" value="1"/>
</dbReference>
<dbReference type="AlphaFoldDB" id="A0A167I1N0"/>
<evidence type="ECO:0000259" key="3">
    <source>
        <dbReference type="Pfam" id="PF01648"/>
    </source>
</evidence>
<dbReference type="EMBL" id="KV417313">
    <property type="protein sequence ID" value="KZO92215.1"/>
    <property type="molecule type" value="Genomic_DNA"/>
</dbReference>
<dbReference type="InterPro" id="IPR050559">
    <property type="entry name" value="P-Pant_transferase_sf"/>
</dbReference>
<keyword evidence="5" id="KW-1185">Reference proteome</keyword>
<dbReference type="Proteomes" id="UP000076738">
    <property type="component" value="Unassembled WGS sequence"/>
</dbReference>
<reference evidence="4 5" key="1">
    <citation type="journal article" date="2016" name="Mol. Biol. Evol.">
        <title>Comparative Genomics of Early-Diverging Mushroom-Forming Fungi Provides Insights into the Origins of Lignocellulose Decay Capabilities.</title>
        <authorList>
            <person name="Nagy L.G."/>
            <person name="Riley R."/>
            <person name="Tritt A."/>
            <person name="Adam C."/>
            <person name="Daum C."/>
            <person name="Floudas D."/>
            <person name="Sun H."/>
            <person name="Yadav J.S."/>
            <person name="Pangilinan J."/>
            <person name="Larsson K.H."/>
            <person name="Matsuura K."/>
            <person name="Barry K."/>
            <person name="Labutti K."/>
            <person name="Kuo R."/>
            <person name="Ohm R.A."/>
            <person name="Bhattacharya S.S."/>
            <person name="Shirouzu T."/>
            <person name="Yoshinaga Y."/>
            <person name="Martin F.M."/>
            <person name="Grigoriev I.V."/>
            <person name="Hibbett D.S."/>
        </authorList>
    </citation>
    <scope>NUCLEOTIDE SEQUENCE [LARGE SCALE GENOMIC DNA]</scope>
    <source>
        <strain evidence="4 5">TUFC12733</strain>
    </source>
</reference>
<dbReference type="PANTHER" id="PTHR12215">
    <property type="entry name" value="PHOSPHOPANTETHEINE TRANSFERASE"/>
    <property type="match status" value="1"/>
</dbReference>
<gene>
    <name evidence="4" type="ORF">CALVIDRAFT_601719</name>
</gene>
<feature type="domain" description="4'-phosphopantetheinyl transferase" evidence="3">
    <location>
        <begin position="58"/>
        <end position="142"/>
    </location>
</feature>
<dbReference type="InterPro" id="IPR037143">
    <property type="entry name" value="4-PPantetheinyl_Trfase_dom_sf"/>
</dbReference>
<dbReference type="EC" id="2.7.8.7" evidence="1"/>
<dbReference type="SUPFAM" id="SSF56214">
    <property type="entry name" value="4'-phosphopantetheinyl transferase"/>
    <property type="match status" value="2"/>
</dbReference>
<dbReference type="GO" id="GO:0000287">
    <property type="term" value="F:magnesium ion binding"/>
    <property type="evidence" value="ECO:0007669"/>
    <property type="project" value="InterPro"/>
</dbReference>
<evidence type="ECO:0000313" key="5">
    <source>
        <dbReference type="Proteomes" id="UP000076738"/>
    </source>
</evidence>
<dbReference type="InterPro" id="IPR008278">
    <property type="entry name" value="4-PPantetheinyl_Trfase_dom"/>
</dbReference>
<organism evidence="4 5">
    <name type="scientific">Calocera viscosa (strain TUFC12733)</name>
    <dbReference type="NCBI Taxonomy" id="1330018"/>
    <lineage>
        <taxon>Eukaryota</taxon>
        <taxon>Fungi</taxon>
        <taxon>Dikarya</taxon>
        <taxon>Basidiomycota</taxon>
        <taxon>Agaricomycotina</taxon>
        <taxon>Dacrymycetes</taxon>
        <taxon>Dacrymycetales</taxon>
        <taxon>Dacrymycetaceae</taxon>
        <taxon>Calocera</taxon>
    </lineage>
</organism>